<evidence type="ECO:0000313" key="4">
    <source>
        <dbReference type="Proteomes" id="UP000034591"/>
    </source>
</evidence>
<sequence length="701" mass="76601">MEKLFAQIEKYIIYAIILLLPVFTLSISPNPYVVSKIALLFYGLILVLLVRAVRVITSGKLEFSVAKYDLPVTIIGISYVLATLLKTPNKMEALLLPGITTVTVGAILIYYLLNQLKDDEKSMVARLLVLSGSVFSVLTLLSFAKIFEKIPQLPGFFKAQGFTPEGGFLPSAIFLFTLLPLGIAAVLSAKDSAKKIVYGVSTFIVLLGLLVSVYNLLPGRTFSPRFPGYSTSWSIAVDALKESPLFGTGPGNYLTAFNRFRPLAYNQTDLWAIKFATASSYFLTVLTEAGLLGIAGFILLFYTLYKTARKEFREMKLVKWGFTGMANMVSLVMVSLLLLFFPATLLIIAVLFIYLALSTKTHKTSLNLLAQGSQETHTGVISTQQVASRFPALLISVPVILVLLFSGYRGSKILLGEYKFKKALDALVKNDATGTYDTMREAIRLNPRVDRYHSTFSRVNLIIANAIAQRAQTVQGKEGEPATISEQERTTISQLVQQAISEGKAAVALNPLRSGNWEILAQTYRAIMPLAQGADQFTVQTYRQAVALDPINPNLRIALGGVHYALKDYDGAVRIFELAAATKNDFANAHFNFAFALRDAGNLDRAIQEMTLVLSLITDKEGNDYKIAKQALDDLQAKKKAEAPAGEELNPPQAAEEPVIQPPIDLPEGSEPPEAPTTPTPSQSPTPSVKVSITPSPTIVP</sequence>
<feature type="transmembrane region" description="Helical" evidence="2">
    <location>
        <begin position="281"/>
        <end position="305"/>
    </location>
</feature>
<feature type="transmembrane region" description="Helical" evidence="2">
    <location>
        <begin position="12"/>
        <end position="28"/>
    </location>
</feature>
<dbReference type="PANTHER" id="PTHR37422:SF13">
    <property type="entry name" value="LIPOPOLYSACCHARIDE BIOSYNTHESIS PROTEIN PA4999-RELATED"/>
    <property type="match status" value="1"/>
</dbReference>
<protein>
    <submittedName>
        <fullName evidence="3">Uncharacterized protein</fullName>
    </submittedName>
</protein>
<dbReference type="SUPFAM" id="SSF48452">
    <property type="entry name" value="TPR-like"/>
    <property type="match status" value="1"/>
</dbReference>
<feature type="transmembrane region" description="Helical" evidence="2">
    <location>
        <begin position="326"/>
        <end position="357"/>
    </location>
</feature>
<dbReference type="PANTHER" id="PTHR37422">
    <property type="entry name" value="TEICHURONIC ACID BIOSYNTHESIS PROTEIN TUAE"/>
    <property type="match status" value="1"/>
</dbReference>
<feature type="transmembrane region" description="Helical" evidence="2">
    <location>
        <begin position="167"/>
        <end position="189"/>
    </location>
</feature>
<accession>A0A0G0HET5</accession>
<name>A0A0G0HET5_9BACT</name>
<feature type="transmembrane region" description="Helical" evidence="2">
    <location>
        <begin position="34"/>
        <end position="53"/>
    </location>
</feature>
<feature type="transmembrane region" description="Helical" evidence="2">
    <location>
        <begin position="196"/>
        <end position="217"/>
    </location>
</feature>
<feature type="transmembrane region" description="Helical" evidence="2">
    <location>
        <begin position="125"/>
        <end position="147"/>
    </location>
</feature>
<proteinExistence type="predicted"/>
<evidence type="ECO:0000256" key="1">
    <source>
        <dbReference type="SAM" id="MobiDB-lite"/>
    </source>
</evidence>
<feature type="region of interest" description="Disordered" evidence="1">
    <location>
        <begin position="638"/>
        <end position="701"/>
    </location>
</feature>
<dbReference type="STRING" id="1618545.US53_C0028G0003"/>
<dbReference type="EMBL" id="LBTI01000028">
    <property type="protein sequence ID" value="KKQ37075.1"/>
    <property type="molecule type" value="Genomic_DNA"/>
</dbReference>
<reference evidence="3 4" key="1">
    <citation type="journal article" date="2015" name="Nature">
        <title>rRNA introns, odd ribosomes, and small enigmatic genomes across a large radiation of phyla.</title>
        <authorList>
            <person name="Brown C.T."/>
            <person name="Hug L.A."/>
            <person name="Thomas B.C."/>
            <person name="Sharon I."/>
            <person name="Castelle C.J."/>
            <person name="Singh A."/>
            <person name="Wilkins M.J."/>
            <person name="Williams K.H."/>
            <person name="Banfield J.F."/>
        </authorList>
    </citation>
    <scope>NUCLEOTIDE SEQUENCE [LARGE SCALE GENOMIC DNA]</scope>
</reference>
<keyword evidence="2" id="KW-0472">Membrane</keyword>
<keyword evidence="2" id="KW-0812">Transmembrane</keyword>
<keyword evidence="2" id="KW-1133">Transmembrane helix</keyword>
<organism evidence="3 4">
    <name type="scientific">Candidatus Woesebacteria bacterium GW2011_GWA1_37_7</name>
    <dbReference type="NCBI Taxonomy" id="1618545"/>
    <lineage>
        <taxon>Bacteria</taxon>
        <taxon>Candidatus Woeseibacteriota</taxon>
    </lineage>
</organism>
<feature type="transmembrane region" description="Helical" evidence="2">
    <location>
        <begin position="390"/>
        <end position="408"/>
    </location>
</feature>
<dbReference type="AlphaFoldDB" id="A0A0G0HET5"/>
<dbReference type="InterPro" id="IPR051533">
    <property type="entry name" value="WaaL-like"/>
</dbReference>
<dbReference type="Proteomes" id="UP000034591">
    <property type="component" value="Unassembled WGS sequence"/>
</dbReference>
<comment type="caution">
    <text evidence="3">The sequence shown here is derived from an EMBL/GenBank/DDBJ whole genome shotgun (WGS) entry which is preliminary data.</text>
</comment>
<feature type="compositionally biased region" description="Polar residues" evidence="1">
    <location>
        <begin position="689"/>
        <end position="701"/>
    </location>
</feature>
<feature type="transmembrane region" description="Helical" evidence="2">
    <location>
        <begin position="94"/>
        <end position="113"/>
    </location>
</feature>
<gene>
    <name evidence="3" type="ORF">US53_C0028G0003</name>
</gene>
<dbReference type="InterPro" id="IPR011990">
    <property type="entry name" value="TPR-like_helical_dom_sf"/>
</dbReference>
<dbReference type="Gene3D" id="1.25.40.10">
    <property type="entry name" value="Tetratricopeptide repeat domain"/>
    <property type="match status" value="1"/>
</dbReference>
<feature type="transmembrane region" description="Helical" evidence="2">
    <location>
        <begin position="65"/>
        <end position="82"/>
    </location>
</feature>
<evidence type="ECO:0000256" key="2">
    <source>
        <dbReference type="SAM" id="Phobius"/>
    </source>
</evidence>
<feature type="compositionally biased region" description="Pro residues" evidence="1">
    <location>
        <begin position="673"/>
        <end position="684"/>
    </location>
</feature>
<evidence type="ECO:0000313" key="3">
    <source>
        <dbReference type="EMBL" id="KKQ37075.1"/>
    </source>
</evidence>